<organism evidence="2">
    <name type="scientific">Physcomitrium patens</name>
    <name type="common">Spreading-leaved earth moss</name>
    <name type="synonym">Physcomitrella patens</name>
    <dbReference type="NCBI Taxonomy" id="3218"/>
    <lineage>
        <taxon>Eukaryota</taxon>
        <taxon>Viridiplantae</taxon>
        <taxon>Streptophyta</taxon>
        <taxon>Embryophyta</taxon>
        <taxon>Bryophyta</taxon>
        <taxon>Bryophytina</taxon>
        <taxon>Bryopsida</taxon>
        <taxon>Funariidae</taxon>
        <taxon>Funariales</taxon>
        <taxon>Funariaceae</taxon>
        <taxon>Physcomitrium</taxon>
    </lineage>
</organism>
<keyword evidence="4" id="KW-1185">Reference proteome</keyword>
<dbReference type="Proteomes" id="UP000006727">
    <property type="component" value="Chromosome 11"/>
</dbReference>
<accession>A0A2K1JUL7</accession>
<dbReference type="EMBL" id="ABEU02000011">
    <property type="protein sequence ID" value="PNR45206.1"/>
    <property type="molecule type" value="Genomic_DNA"/>
</dbReference>
<dbReference type="KEGG" id="ppp:112288292"/>
<protein>
    <submittedName>
        <fullName evidence="2 3">Uncharacterized protein</fullName>
    </submittedName>
</protein>
<dbReference type="CDD" id="cd23700">
    <property type="entry name" value="At3g51010"/>
    <property type="match status" value="1"/>
</dbReference>
<proteinExistence type="predicted"/>
<evidence type="ECO:0000256" key="1">
    <source>
        <dbReference type="SAM" id="MobiDB-lite"/>
    </source>
</evidence>
<dbReference type="OrthoDB" id="1921449at2759"/>
<dbReference type="PaxDb" id="3218-PP1S11_133V6.1"/>
<sequence>MAASRALAAALLRSSARSSLAGFRSSSSLASNDTPGSGFALSRLLSSALSRVSTSHADGLSLMKLPRQPVLVPALGGVRHYAKRAKKWQGAPYAMLPVPPEGEEIPDSRPNQGSVRNRNHQKRMAQRAEFAKMQAHTRREQKRIAITARDTARRKRWKEGAERSKAWAQVCADRAAKEVPLAV</sequence>
<dbReference type="EnsemblPlants" id="Pp3c11_13140V3.2">
    <property type="protein sequence ID" value="Pp3c11_13140V3.2"/>
    <property type="gene ID" value="Pp3c11_13140"/>
</dbReference>
<feature type="region of interest" description="Disordered" evidence="1">
    <location>
        <begin position="99"/>
        <end position="169"/>
    </location>
</feature>
<dbReference type="PANTHER" id="PTHR36767:SF1">
    <property type="entry name" value="OS05G0126200 PROTEIN"/>
    <property type="match status" value="1"/>
</dbReference>
<dbReference type="Gramene" id="Pp3c11_13140V3.2">
    <property type="protein sequence ID" value="Pp3c11_13140V3.2"/>
    <property type="gene ID" value="Pp3c11_13140"/>
</dbReference>
<dbReference type="AlphaFoldDB" id="A0A2K1JUL7"/>
<evidence type="ECO:0000313" key="4">
    <source>
        <dbReference type="Proteomes" id="UP000006727"/>
    </source>
</evidence>
<reference evidence="2 4" key="2">
    <citation type="journal article" date="2018" name="Plant J.">
        <title>The Physcomitrella patens chromosome-scale assembly reveals moss genome structure and evolution.</title>
        <authorList>
            <person name="Lang D."/>
            <person name="Ullrich K.K."/>
            <person name="Murat F."/>
            <person name="Fuchs J."/>
            <person name="Jenkins J."/>
            <person name="Haas F.B."/>
            <person name="Piednoel M."/>
            <person name="Gundlach H."/>
            <person name="Van Bel M."/>
            <person name="Meyberg R."/>
            <person name="Vives C."/>
            <person name="Morata J."/>
            <person name="Symeonidi A."/>
            <person name="Hiss M."/>
            <person name="Muchero W."/>
            <person name="Kamisugi Y."/>
            <person name="Saleh O."/>
            <person name="Blanc G."/>
            <person name="Decker E.L."/>
            <person name="van Gessel N."/>
            <person name="Grimwood J."/>
            <person name="Hayes R.D."/>
            <person name="Graham S.W."/>
            <person name="Gunter L.E."/>
            <person name="McDaniel S.F."/>
            <person name="Hoernstein S.N.W."/>
            <person name="Larsson A."/>
            <person name="Li F.W."/>
            <person name="Perroud P.F."/>
            <person name="Phillips J."/>
            <person name="Ranjan P."/>
            <person name="Rokshar D.S."/>
            <person name="Rothfels C.J."/>
            <person name="Schneider L."/>
            <person name="Shu S."/>
            <person name="Stevenson D.W."/>
            <person name="Thummler F."/>
            <person name="Tillich M."/>
            <person name="Villarreal Aguilar J.C."/>
            <person name="Widiez T."/>
            <person name="Wong G.K."/>
            <person name="Wymore A."/>
            <person name="Zhang Y."/>
            <person name="Zimmer A.D."/>
            <person name="Quatrano R.S."/>
            <person name="Mayer K.F.X."/>
            <person name="Goodstein D."/>
            <person name="Casacuberta J.M."/>
            <person name="Vandepoele K."/>
            <person name="Reski R."/>
            <person name="Cuming A.C."/>
            <person name="Tuskan G.A."/>
            <person name="Maumus F."/>
            <person name="Salse J."/>
            <person name="Schmutz J."/>
            <person name="Rensing S.A."/>
        </authorList>
    </citation>
    <scope>NUCLEOTIDE SEQUENCE [LARGE SCALE GENOMIC DNA]</scope>
    <source>
        <strain evidence="3 4">cv. Gransden 2004</strain>
    </source>
</reference>
<reference evidence="2 4" key="1">
    <citation type="journal article" date="2008" name="Science">
        <title>The Physcomitrella genome reveals evolutionary insights into the conquest of land by plants.</title>
        <authorList>
            <person name="Rensing S."/>
            <person name="Lang D."/>
            <person name="Zimmer A."/>
            <person name="Terry A."/>
            <person name="Salamov A."/>
            <person name="Shapiro H."/>
            <person name="Nishiyama T."/>
            <person name="Perroud P.-F."/>
            <person name="Lindquist E."/>
            <person name="Kamisugi Y."/>
            <person name="Tanahashi T."/>
            <person name="Sakakibara K."/>
            <person name="Fujita T."/>
            <person name="Oishi K."/>
            <person name="Shin-I T."/>
            <person name="Kuroki Y."/>
            <person name="Toyoda A."/>
            <person name="Suzuki Y."/>
            <person name="Hashimoto A."/>
            <person name="Yamaguchi K."/>
            <person name="Sugano A."/>
            <person name="Kohara Y."/>
            <person name="Fujiyama A."/>
            <person name="Anterola A."/>
            <person name="Aoki S."/>
            <person name="Ashton N."/>
            <person name="Barbazuk W.B."/>
            <person name="Barker E."/>
            <person name="Bennetzen J."/>
            <person name="Bezanilla M."/>
            <person name="Blankenship R."/>
            <person name="Cho S.H."/>
            <person name="Dutcher S."/>
            <person name="Estelle M."/>
            <person name="Fawcett J.A."/>
            <person name="Gundlach H."/>
            <person name="Hanada K."/>
            <person name="Heyl A."/>
            <person name="Hicks K.A."/>
            <person name="Hugh J."/>
            <person name="Lohr M."/>
            <person name="Mayer K."/>
            <person name="Melkozernov A."/>
            <person name="Murata T."/>
            <person name="Nelson D."/>
            <person name="Pils B."/>
            <person name="Prigge M."/>
            <person name="Reiss B."/>
            <person name="Renner T."/>
            <person name="Rombauts S."/>
            <person name="Rushton P."/>
            <person name="Sanderfoot A."/>
            <person name="Schween G."/>
            <person name="Shiu S.-H."/>
            <person name="Stueber K."/>
            <person name="Theodoulou F.L."/>
            <person name="Tu H."/>
            <person name="Van de Peer Y."/>
            <person name="Verrier P.J."/>
            <person name="Waters E."/>
            <person name="Wood A."/>
            <person name="Yang L."/>
            <person name="Cove D."/>
            <person name="Cuming A."/>
            <person name="Hasebe M."/>
            <person name="Lucas S."/>
            <person name="Mishler D.B."/>
            <person name="Reski R."/>
            <person name="Grigoriev I."/>
            <person name="Quatrano R.S."/>
            <person name="Boore J.L."/>
        </authorList>
    </citation>
    <scope>NUCLEOTIDE SEQUENCE [LARGE SCALE GENOMIC DNA]</scope>
    <source>
        <strain evidence="3 4">cv. Gransden 2004</strain>
    </source>
</reference>
<dbReference type="GeneID" id="112288292"/>
<dbReference type="RefSeq" id="XP_024388117.1">
    <property type="nucleotide sequence ID" value="XM_024532349.2"/>
</dbReference>
<gene>
    <name evidence="3" type="primary">LOC112288292</name>
    <name evidence="2" type="ORF">PHYPA_014977</name>
</gene>
<dbReference type="EnsemblPlants" id="Pp3c11_13140V3.1">
    <property type="protein sequence ID" value="Pp3c11_13140V3.1"/>
    <property type="gene ID" value="Pp3c11_13140"/>
</dbReference>
<name>A0A2K1JUL7_PHYPA</name>
<evidence type="ECO:0000313" key="3">
    <source>
        <dbReference type="EnsemblPlants" id="Pp3c11_13140V3.1"/>
    </source>
</evidence>
<dbReference type="FunCoup" id="A0A2K1JUL7">
    <property type="interactions" value="1834"/>
</dbReference>
<evidence type="ECO:0000313" key="2">
    <source>
        <dbReference type="EMBL" id="PNR45206.1"/>
    </source>
</evidence>
<dbReference type="Gramene" id="Pp3c11_13140V3.1">
    <property type="protein sequence ID" value="Pp3c11_13140V3.1"/>
    <property type="gene ID" value="Pp3c11_13140"/>
</dbReference>
<reference evidence="3" key="3">
    <citation type="submission" date="2020-12" db="UniProtKB">
        <authorList>
            <consortium name="EnsemblPlants"/>
        </authorList>
    </citation>
    <scope>IDENTIFICATION</scope>
</reference>
<dbReference type="PANTHER" id="PTHR36767">
    <property type="entry name" value="OS05G0126200 PROTEIN"/>
    <property type="match status" value="1"/>
</dbReference>